<keyword evidence="2 6" id="KW-0808">Transferase</keyword>
<dbReference type="PANTHER" id="PTHR10434">
    <property type="entry name" value="1-ACYL-SN-GLYCEROL-3-PHOSPHATE ACYLTRANSFERASE"/>
    <property type="match status" value="1"/>
</dbReference>
<dbReference type="Pfam" id="PF01553">
    <property type="entry name" value="Acyltransferase"/>
    <property type="match status" value="1"/>
</dbReference>
<dbReference type="SMART" id="SM00563">
    <property type="entry name" value="PlsC"/>
    <property type="match status" value="1"/>
</dbReference>
<proteinExistence type="predicted"/>
<dbReference type="PANTHER" id="PTHR10434:SF66">
    <property type="entry name" value="PHOSPHOLIPID_GLYCEROL ACYLTRANSFERASE DOMAIN-CONTAINING PROTEIN"/>
    <property type="match status" value="1"/>
</dbReference>
<dbReference type="Proteomes" id="UP000427716">
    <property type="component" value="Chromosome"/>
</dbReference>
<dbReference type="RefSeq" id="WP_156573776.1">
    <property type="nucleotide sequence ID" value="NZ_CP046415.1"/>
</dbReference>
<keyword evidence="7" id="KW-1185">Reference proteome</keyword>
<dbReference type="InterPro" id="IPR002123">
    <property type="entry name" value="Plipid/glycerol_acylTrfase"/>
</dbReference>
<keyword evidence="4" id="KW-1133">Transmembrane helix</keyword>
<comment type="pathway">
    <text evidence="1">Lipid metabolism.</text>
</comment>
<dbReference type="GO" id="GO:0006654">
    <property type="term" value="P:phosphatidic acid biosynthetic process"/>
    <property type="evidence" value="ECO:0007669"/>
    <property type="project" value="TreeGrafter"/>
</dbReference>
<evidence type="ECO:0000256" key="3">
    <source>
        <dbReference type="ARBA" id="ARBA00023315"/>
    </source>
</evidence>
<name>A0A6I6CV91_9GAMM</name>
<dbReference type="CDD" id="cd07989">
    <property type="entry name" value="LPLAT_AGPAT-like"/>
    <property type="match status" value="1"/>
</dbReference>
<evidence type="ECO:0000256" key="2">
    <source>
        <dbReference type="ARBA" id="ARBA00022679"/>
    </source>
</evidence>
<organism evidence="6 7">
    <name type="scientific">Guyparkeria halophila</name>
    <dbReference type="NCBI Taxonomy" id="47960"/>
    <lineage>
        <taxon>Bacteria</taxon>
        <taxon>Pseudomonadati</taxon>
        <taxon>Pseudomonadota</taxon>
        <taxon>Gammaproteobacteria</taxon>
        <taxon>Chromatiales</taxon>
        <taxon>Thioalkalibacteraceae</taxon>
        <taxon>Guyparkeria</taxon>
    </lineage>
</organism>
<reference evidence="6 7" key="1">
    <citation type="submission" date="2019-11" db="EMBL/GenBank/DDBJ databases">
        <authorList>
            <person name="Zhang J."/>
            <person name="Sun C."/>
        </authorList>
    </citation>
    <scope>NUCLEOTIDE SEQUENCE [LARGE SCALE GENOMIC DNA]</scope>
    <source>
        <strain evidence="7">sp2</strain>
    </source>
</reference>
<dbReference type="EMBL" id="CP046415">
    <property type="protein sequence ID" value="QGT78386.1"/>
    <property type="molecule type" value="Genomic_DNA"/>
</dbReference>
<dbReference type="AlphaFoldDB" id="A0A6I6CV91"/>
<protein>
    <submittedName>
        <fullName evidence="6">1-acyl-sn-glycerol-3-phosphate acyltransferase</fullName>
    </submittedName>
</protein>
<evidence type="ECO:0000313" key="6">
    <source>
        <dbReference type="EMBL" id="QGT78386.1"/>
    </source>
</evidence>
<evidence type="ECO:0000259" key="5">
    <source>
        <dbReference type="SMART" id="SM00563"/>
    </source>
</evidence>
<keyword evidence="4" id="KW-0812">Transmembrane</keyword>
<sequence length="254" mass="27810">MNRNRSVETGWRRLWGVAVLILGFGGLGVLLIGWLPLAVLLLLVPGGRRARMTRQVIHQAMRLYRGWLTLIGGCRFDTAALTQLRQSEPGVVIANHPSLLDALVVLAHAPNVVCVMRAGLLKNPLLALPARLAGYLPNDNPVEMMLGGRAAIRAGCHVLLFPESSRTRRADGSGVDAFHPAAFMLAKRAEAPIHAFLFRYDSPLLGKDDPLWSPPRVPVRLSVTPLANRPSTHAEPRAEAEAWHTAYREALEEA</sequence>
<evidence type="ECO:0000256" key="4">
    <source>
        <dbReference type="SAM" id="Phobius"/>
    </source>
</evidence>
<dbReference type="KEGG" id="ghl:GM160_05450"/>
<feature type="transmembrane region" description="Helical" evidence="4">
    <location>
        <begin position="15"/>
        <end position="44"/>
    </location>
</feature>
<evidence type="ECO:0000256" key="1">
    <source>
        <dbReference type="ARBA" id="ARBA00005189"/>
    </source>
</evidence>
<keyword evidence="3 6" id="KW-0012">Acyltransferase</keyword>
<accession>A0A6I6CV91</accession>
<feature type="domain" description="Phospholipid/glycerol acyltransferase" evidence="5">
    <location>
        <begin position="90"/>
        <end position="201"/>
    </location>
</feature>
<evidence type="ECO:0000313" key="7">
    <source>
        <dbReference type="Proteomes" id="UP000427716"/>
    </source>
</evidence>
<dbReference type="SUPFAM" id="SSF69593">
    <property type="entry name" value="Glycerol-3-phosphate (1)-acyltransferase"/>
    <property type="match status" value="1"/>
</dbReference>
<keyword evidence="4" id="KW-0472">Membrane</keyword>
<gene>
    <name evidence="6" type="ORF">GM160_05450</name>
</gene>
<dbReference type="GO" id="GO:0003841">
    <property type="term" value="F:1-acylglycerol-3-phosphate O-acyltransferase activity"/>
    <property type="evidence" value="ECO:0007669"/>
    <property type="project" value="TreeGrafter"/>
</dbReference>